<accession>L7JRC4</accession>
<sequence>VLLIQESIGKKINTIFMILEDFSLYSCSFLVYFLYNNMLKTDFKKTWLYKYRLCAIICFDIVLSQYFVFIGNLKIPLIANNGQSDSASVGDVAKLARIFTLVIFGPFLEEIIFRRFLYQLVKGDRRLTKAIRNSEWRNIFCLVILITINSTLFALLHYDEHYVHFFPWPFLYFACGGVNLCLACELCDNIVSAVFMHIFFNFFVLVKAIVTA</sequence>
<feature type="transmembrane region" description="Helical" evidence="1">
    <location>
        <begin position="138"/>
        <end position="156"/>
    </location>
</feature>
<dbReference type="VEuPathDB" id="MicrosporidiaDB:THOM_3051"/>
<keyword evidence="3" id="KW-0378">Hydrolase</keyword>
<proteinExistence type="predicted"/>
<keyword evidence="3" id="KW-0645">Protease</keyword>
<feature type="transmembrane region" description="Helical" evidence="1">
    <location>
        <begin position="162"/>
        <end position="183"/>
    </location>
</feature>
<feature type="transmembrane region" description="Helical" evidence="1">
    <location>
        <begin position="12"/>
        <end position="33"/>
    </location>
</feature>
<dbReference type="GO" id="GO:0004175">
    <property type="term" value="F:endopeptidase activity"/>
    <property type="evidence" value="ECO:0007669"/>
    <property type="project" value="UniProtKB-ARBA"/>
</dbReference>
<dbReference type="OrthoDB" id="10348683at2759"/>
<keyword evidence="1" id="KW-0472">Membrane</keyword>
<protein>
    <submittedName>
        <fullName evidence="3">Putative CAAX amino terminal protease self-immunity protein</fullName>
    </submittedName>
</protein>
<keyword evidence="1" id="KW-1133">Transmembrane helix</keyword>
<dbReference type="GO" id="GO:0080120">
    <property type="term" value="P:CAAX-box protein maturation"/>
    <property type="evidence" value="ECO:0007669"/>
    <property type="project" value="UniProtKB-ARBA"/>
</dbReference>
<dbReference type="EMBL" id="JH994083">
    <property type="protein sequence ID" value="ELQ74023.1"/>
    <property type="molecule type" value="Genomic_DNA"/>
</dbReference>
<dbReference type="AlphaFoldDB" id="L7JRC4"/>
<evidence type="ECO:0000313" key="3">
    <source>
        <dbReference type="EMBL" id="ELQ74023.1"/>
    </source>
</evidence>
<feature type="transmembrane region" description="Helical" evidence="1">
    <location>
        <begin position="190"/>
        <end position="210"/>
    </location>
</feature>
<evidence type="ECO:0000313" key="4">
    <source>
        <dbReference type="Proteomes" id="UP000011185"/>
    </source>
</evidence>
<dbReference type="Pfam" id="PF02517">
    <property type="entry name" value="Rce1-like"/>
    <property type="match status" value="1"/>
</dbReference>
<dbReference type="OMA" id="SAVFMHI"/>
<dbReference type="Proteomes" id="UP000011185">
    <property type="component" value="Unassembled WGS sequence"/>
</dbReference>
<feature type="domain" description="CAAX prenyl protease 2/Lysostaphin resistance protein A-like" evidence="2">
    <location>
        <begin position="95"/>
        <end position="203"/>
    </location>
</feature>
<dbReference type="GO" id="GO:0006508">
    <property type="term" value="P:proteolysis"/>
    <property type="evidence" value="ECO:0007669"/>
    <property type="project" value="UniProtKB-KW"/>
</dbReference>
<name>L7JRC4_TRAHO</name>
<feature type="non-terminal residue" evidence="3">
    <location>
        <position position="1"/>
    </location>
</feature>
<feature type="transmembrane region" description="Helical" evidence="1">
    <location>
        <begin position="95"/>
        <end position="117"/>
    </location>
</feature>
<organism evidence="3 4">
    <name type="scientific">Trachipleistophora hominis</name>
    <name type="common">Microsporidian parasite</name>
    <dbReference type="NCBI Taxonomy" id="72359"/>
    <lineage>
        <taxon>Eukaryota</taxon>
        <taxon>Fungi</taxon>
        <taxon>Fungi incertae sedis</taxon>
        <taxon>Microsporidia</taxon>
        <taxon>Pleistophoridae</taxon>
        <taxon>Trachipleistophora</taxon>
    </lineage>
</organism>
<keyword evidence="4" id="KW-1185">Reference proteome</keyword>
<feature type="transmembrane region" description="Helical" evidence="1">
    <location>
        <begin position="53"/>
        <end position="75"/>
    </location>
</feature>
<dbReference type="InterPro" id="IPR003675">
    <property type="entry name" value="Rce1/LyrA-like_dom"/>
</dbReference>
<reference evidence="3 4" key="1">
    <citation type="journal article" date="2012" name="PLoS Pathog.">
        <title>The genome of the obligate intracellular parasite Trachipleistophora hominis: new insights into microsporidian genome dynamics and reductive evolution.</title>
        <authorList>
            <person name="Heinz E."/>
            <person name="Williams T.A."/>
            <person name="Nakjang S."/>
            <person name="Noel C.J."/>
            <person name="Swan D.C."/>
            <person name="Goldberg A.V."/>
            <person name="Harris S.R."/>
            <person name="Weinmaier T."/>
            <person name="Markert S."/>
            <person name="Becher D."/>
            <person name="Bernhardt J."/>
            <person name="Dagan T."/>
            <person name="Hacker C."/>
            <person name="Lucocq J.M."/>
            <person name="Schweder T."/>
            <person name="Rattei T."/>
            <person name="Hall N."/>
            <person name="Hirt R.P."/>
            <person name="Embley T.M."/>
        </authorList>
    </citation>
    <scope>NUCLEOTIDE SEQUENCE [LARGE SCALE GENOMIC DNA]</scope>
</reference>
<dbReference type="HOGENOM" id="CLU_1152484_0_0_1"/>
<evidence type="ECO:0000256" key="1">
    <source>
        <dbReference type="SAM" id="Phobius"/>
    </source>
</evidence>
<keyword evidence="1" id="KW-0812">Transmembrane</keyword>
<gene>
    <name evidence="3" type="ORF">THOM_3051</name>
</gene>
<dbReference type="InParanoid" id="L7JRC4"/>
<evidence type="ECO:0000259" key="2">
    <source>
        <dbReference type="Pfam" id="PF02517"/>
    </source>
</evidence>